<dbReference type="GO" id="GO:0008531">
    <property type="term" value="F:riboflavin kinase activity"/>
    <property type="evidence" value="ECO:0007669"/>
    <property type="project" value="UniProtKB-EC"/>
</dbReference>
<evidence type="ECO:0000259" key="8">
    <source>
        <dbReference type="SMART" id="SM00904"/>
    </source>
</evidence>
<dbReference type="EC" id="2.7.1.26" evidence="1"/>
<accession>A0A2H0VBC7</accession>
<organism evidence="9 10">
    <name type="scientific">Candidatus Doudnabacteria bacterium CG10_big_fil_rev_8_21_14_0_10_42_18</name>
    <dbReference type="NCBI Taxonomy" id="1974552"/>
    <lineage>
        <taxon>Bacteria</taxon>
        <taxon>Candidatus Doudnaibacteriota</taxon>
    </lineage>
</organism>
<dbReference type="SUPFAM" id="SSF82114">
    <property type="entry name" value="Riboflavin kinase-like"/>
    <property type="match status" value="1"/>
</dbReference>
<dbReference type="InterPro" id="IPR023468">
    <property type="entry name" value="Riboflavin_kinase"/>
</dbReference>
<evidence type="ECO:0000256" key="7">
    <source>
        <dbReference type="ARBA" id="ARBA00047880"/>
    </source>
</evidence>
<comment type="catalytic activity">
    <reaction evidence="7">
        <text>riboflavin + ATP = FMN + ADP + H(+)</text>
        <dbReference type="Rhea" id="RHEA:14357"/>
        <dbReference type="ChEBI" id="CHEBI:15378"/>
        <dbReference type="ChEBI" id="CHEBI:30616"/>
        <dbReference type="ChEBI" id="CHEBI:57986"/>
        <dbReference type="ChEBI" id="CHEBI:58210"/>
        <dbReference type="ChEBI" id="CHEBI:456216"/>
        <dbReference type="EC" id="2.7.1.26"/>
    </reaction>
</comment>
<evidence type="ECO:0000313" key="10">
    <source>
        <dbReference type="Proteomes" id="UP000230922"/>
    </source>
</evidence>
<keyword evidence="3" id="KW-0288">FMN</keyword>
<dbReference type="SMART" id="SM00904">
    <property type="entry name" value="Flavokinase"/>
    <property type="match status" value="1"/>
</dbReference>
<keyword evidence="5" id="KW-0547">Nucleotide-binding</keyword>
<dbReference type="Pfam" id="PF01687">
    <property type="entry name" value="Flavokinase"/>
    <property type="match status" value="1"/>
</dbReference>
<dbReference type="AlphaFoldDB" id="A0A2H0VBC7"/>
<dbReference type="GO" id="GO:0009231">
    <property type="term" value="P:riboflavin biosynthetic process"/>
    <property type="evidence" value="ECO:0007669"/>
    <property type="project" value="InterPro"/>
</dbReference>
<reference evidence="10" key="1">
    <citation type="submission" date="2017-09" db="EMBL/GenBank/DDBJ databases">
        <title>Depth-based differentiation of microbial function through sediment-hosted aquifers and enrichment of novel symbionts in the deep terrestrial subsurface.</title>
        <authorList>
            <person name="Probst A.J."/>
            <person name="Ladd B."/>
            <person name="Jarett J.K."/>
            <person name="Geller-Mcgrath D.E."/>
            <person name="Sieber C.M.K."/>
            <person name="Emerson J.B."/>
            <person name="Anantharaman K."/>
            <person name="Thomas B.C."/>
            <person name="Malmstrom R."/>
            <person name="Stieglmeier M."/>
            <person name="Klingl A."/>
            <person name="Woyke T."/>
            <person name="Ryan C.M."/>
            <person name="Banfield J.F."/>
        </authorList>
    </citation>
    <scope>NUCLEOTIDE SEQUENCE [LARGE SCALE GENOMIC DNA]</scope>
</reference>
<dbReference type="PANTHER" id="PTHR22749">
    <property type="entry name" value="RIBOFLAVIN KINASE/FMN ADENYLYLTRANSFERASE"/>
    <property type="match status" value="1"/>
</dbReference>
<dbReference type="Gene3D" id="2.40.30.30">
    <property type="entry name" value="Riboflavin kinase-like"/>
    <property type="match status" value="1"/>
</dbReference>
<evidence type="ECO:0000256" key="2">
    <source>
        <dbReference type="ARBA" id="ARBA00022630"/>
    </source>
</evidence>
<keyword evidence="6" id="KW-0067">ATP-binding</keyword>
<evidence type="ECO:0000256" key="6">
    <source>
        <dbReference type="ARBA" id="ARBA00022840"/>
    </source>
</evidence>
<dbReference type="EMBL" id="PFAK01000019">
    <property type="protein sequence ID" value="PIR96402.1"/>
    <property type="molecule type" value="Genomic_DNA"/>
</dbReference>
<keyword evidence="4" id="KW-0808">Transferase</keyword>
<gene>
    <name evidence="9" type="ORF">COT92_01200</name>
</gene>
<dbReference type="InterPro" id="IPR023465">
    <property type="entry name" value="Riboflavin_kinase_dom_sf"/>
</dbReference>
<dbReference type="GO" id="GO:0005524">
    <property type="term" value="F:ATP binding"/>
    <property type="evidence" value="ECO:0007669"/>
    <property type="project" value="UniProtKB-KW"/>
</dbReference>
<evidence type="ECO:0000313" key="9">
    <source>
        <dbReference type="EMBL" id="PIR96402.1"/>
    </source>
</evidence>
<evidence type="ECO:0000256" key="1">
    <source>
        <dbReference type="ARBA" id="ARBA00012105"/>
    </source>
</evidence>
<feature type="domain" description="Riboflavin kinase" evidence="8">
    <location>
        <begin position="8"/>
        <end position="128"/>
    </location>
</feature>
<proteinExistence type="predicted"/>
<keyword evidence="2" id="KW-0285">Flavoprotein</keyword>
<dbReference type="InterPro" id="IPR015865">
    <property type="entry name" value="Riboflavin_kinase_bac/euk"/>
</dbReference>
<dbReference type="Proteomes" id="UP000230922">
    <property type="component" value="Unassembled WGS sequence"/>
</dbReference>
<evidence type="ECO:0000256" key="4">
    <source>
        <dbReference type="ARBA" id="ARBA00022679"/>
    </source>
</evidence>
<comment type="caution">
    <text evidence="9">The sequence shown here is derived from an EMBL/GenBank/DDBJ whole genome shotgun (WGS) entry which is preliminary data.</text>
</comment>
<dbReference type="GO" id="GO:0009398">
    <property type="term" value="P:FMN biosynthetic process"/>
    <property type="evidence" value="ECO:0007669"/>
    <property type="project" value="TreeGrafter"/>
</dbReference>
<name>A0A2H0VBC7_9BACT</name>
<protein>
    <recommendedName>
        <fullName evidence="1">riboflavin kinase</fullName>
        <ecNumber evidence="1">2.7.1.26</ecNumber>
    </recommendedName>
</protein>
<dbReference type="PANTHER" id="PTHR22749:SF6">
    <property type="entry name" value="RIBOFLAVIN KINASE"/>
    <property type="match status" value="1"/>
</dbReference>
<evidence type="ECO:0000256" key="5">
    <source>
        <dbReference type="ARBA" id="ARBA00022741"/>
    </source>
</evidence>
<sequence length="131" mass="14630">MNSKLGIRISGNVVQGARYGTKLGFPTANLARRQYSKLKNKPKLGVWAGTAILPSGKNYKAGIVIGPIDKKGLPKIEVYLIGFKGNLYGKYVSICLNTYIRSFKKFKDVKKLKQQIKKDIKIIKEIVNSNK</sequence>
<evidence type="ECO:0000256" key="3">
    <source>
        <dbReference type="ARBA" id="ARBA00022643"/>
    </source>
</evidence>